<feature type="transmembrane region" description="Helical" evidence="8">
    <location>
        <begin position="6"/>
        <end position="25"/>
    </location>
</feature>
<dbReference type="Gene3D" id="3.40.50.300">
    <property type="entry name" value="P-loop containing nucleotide triphosphate hydrolases"/>
    <property type="match status" value="1"/>
</dbReference>
<evidence type="ECO:0000313" key="9">
    <source>
        <dbReference type="EMBL" id="TAY43076.1"/>
    </source>
</evidence>
<evidence type="ECO:0000256" key="2">
    <source>
        <dbReference type="ARBA" id="ARBA00008806"/>
    </source>
</evidence>
<proteinExistence type="inferred from homology"/>
<reference evidence="9 10" key="1">
    <citation type="submission" date="2019-02" db="EMBL/GenBank/DDBJ databases">
        <title>The genomic architecture of introgression among sibling species of bacteria.</title>
        <authorList>
            <person name="Cavassim M.I.A."/>
            <person name="Moeskjaer S."/>
            <person name="Moslemi C."/>
            <person name="Fields B."/>
            <person name="Bachmann A."/>
            <person name="Vilhjalmsson B."/>
            <person name="Schierup M.H."/>
            <person name="Young J.P.W."/>
            <person name="Andersen S.U."/>
        </authorList>
    </citation>
    <scope>NUCLEOTIDE SEQUENCE [LARGE SCALE GENOMIC DNA]</scope>
    <source>
        <strain evidence="9 10">SM135B</strain>
        <plasmid evidence="9">pSM135B_Rh04</plasmid>
    </source>
</reference>
<evidence type="ECO:0000256" key="4">
    <source>
        <dbReference type="ARBA" id="ARBA00022692"/>
    </source>
</evidence>
<dbReference type="AlphaFoldDB" id="A0A7M3DKK4"/>
<dbReference type="Pfam" id="PF02534">
    <property type="entry name" value="T4SS-DNA_transf"/>
    <property type="match status" value="1"/>
</dbReference>
<dbReference type="CDD" id="cd01127">
    <property type="entry name" value="TrwB_TraG_TraD_VirD4"/>
    <property type="match status" value="1"/>
</dbReference>
<geneLocation type="plasmid" evidence="9">
    <name>pSM135B_Rh04</name>
</geneLocation>
<evidence type="ECO:0000256" key="3">
    <source>
        <dbReference type="ARBA" id="ARBA00022475"/>
    </source>
</evidence>
<gene>
    <name evidence="9" type="primary">traG</name>
    <name evidence="9" type="ORF">ELH90_35005</name>
</gene>
<feature type="transmembrane region" description="Helical" evidence="8">
    <location>
        <begin position="74"/>
        <end position="92"/>
    </location>
</feature>
<dbReference type="InterPro" id="IPR027417">
    <property type="entry name" value="P-loop_NTPase"/>
</dbReference>
<evidence type="ECO:0000256" key="8">
    <source>
        <dbReference type="SAM" id="Phobius"/>
    </source>
</evidence>
<dbReference type="PANTHER" id="PTHR37937">
    <property type="entry name" value="CONJUGATIVE TRANSFER: DNA TRANSPORT"/>
    <property type="match status" value="1"/>
</dbReference>
<keyword evidence="9" id="KW-0614">Plasmid</keyword>
<dbReference type="InterPro" id="IPR003688">
    <property type="entry name" value="TraG/VirD4"/>
</dbReference>
<dbReference type="EMBL" id="SIOP01000004">
    <property type="protein sequence ID" value="TAY43076.1"/>
    <property type="molecule type" value="Genomic_DNA"/>
</dbReference>
<comment type="similarity">
    <text evidence="2">Belongs to the VirD4/TraG family.</text>
</comment>
<dbReference type="Proteomes" id="UP000292974">
    <property type="component" value="Unassembled WGS sequence"/>
</dbReference>
<organism evidence="9 10">
    <name type="scientific">Rhizobium leguminosarum</name>
    <dbReference type="NCBI Taxonomy" id="384"/>
    <lineage>
        <taxon>Bacteria</taxon>
        <taxon>Pseudomonadati</taxon>
        <taxon>Pseudomonadota</taxon>
        <taxon>Alphaproteobacteria</taxon>
        <taxon>Hyphomicrobiales</taxon>
        <taxon>Rhizobiaceae</taxon>
        <taxon>Rhizobium/Agrobacterium group</taxon>
        <taxon>Rhizobium</taxon>
    </lineage>
</organism>
<keyword evidence="3" id="KW-1003">Cell membrane</keyword>
<keyword evidence="6 8" id="KW-1133">Transmembrane helix</keyword>
<keyword evidence="4 8" id="KW-0812">Transmembrane</keyword>
<dbReference type="InterPro" id="IPR051539">
    <property type="entry name" value="T4SS-coupling_protein"/>
</dbReference>
<comment type="subcellular location">
    <subcellularLocation>
        <location evidence="1">Cell membrane</location>
        <topology evidence="1">Multi-pass membrane protein</topology>
    </subcellularLocation>
</comment>
<keyword evidence="5" id="KW-0184">Conjugation</keyword>
<evidence type="ECO:0000256" key="7">
    <source>
        <dbReference type="ARBA" id="ARBA00023136"/>
    </source>
</evidence>
<evidence type="ECO:0000313" key="10">
    <source>
        <dbReference type="Proteomes" id="UP000292974"/>
    </source>
</evidence>
<keyword evidence="7 8" id="KW-0472">Membrane</keyword>
<dbReference type="NCBIfam" id="NF010394">
    <property type="entry name" value="PRK13822.1"/>
    <property type="match status" value="1"/>
</dbReference>
<dbReference type="NCBIfam" id="TIGR02767">
    <property type="entry name" value="TraG-Ti"/>
    <property type="match status" value="1"/>
</dbReference>
<sequence length="682" mass="74202">MTANKIALVGLPITLMILVTIGMTGSEQWLSAFGKTEAGRRMLGRAGIALPYIASATVGMIVLFASAGSTNIKLAGWSVVGGSSVTILIAALRETVRLVALLDQLPTARSALFYADPATMIGAAAALISAAFALRVSLVGNAAFATAEPKRILGRRALHGEADWMKMTQAGKLFPDAGGIVIGERYRVDKDSTAAQAFRTDSPETWGAGGKSPLLCFDGSFGSSHGIVFAGSGGFKTTSVTIPTALKWGGTLVVLDPSKEVAPMIIKHRSQAGRDVHILDPRNRDTGFNALDWIGRHGGTKEEDIAAVASWIMSDNGGARGVRDDFFRASALQLLTALIADVCLSGHTLKEHQTLRQVRKNLAEPEPKLRERLQRIHGNSKSEFVKENVASFVNMTPETFSGVYANAVKETHWLSYLNYAALVSGSSFSTDELARGDLDVFINIDLKTLEAHSGLARVIIGSFLNAIYNHDGDLKGRALFLLDEVARLGYMRILETARDAGRKYGISLTMIYQSIGQMRETYGGRDAASKWFESASWISFAAINDPETADYISKRCGMTTVEIDQVSRSFQSKGTSRTRSKQLAARPLIQPHEVLRMRPDEQIVFTAGNPPLRCGRAIWFRRDDMRMRVVENRFHALAGGAKERLNSSHPAKIDEITTGVRSVGEEWNEIGQEPHDPFQEES</sequence>
<accession>A0A7M3DKK4</accession>
<comment type="caution">
    <text evidence="9">The sequence shown here is derived from an EMBL/GenBank/DDBJ whole genome shotgun (WGS) entry which is preliminary data.</text>
</comment>
<protein>
    <submittedName>
        <fullName evidence="9">Ti-type conjugative transfer system protein TraG</fullName>
    </submittedName>
</protein>
<evidence type="ECO:0000256" key="6">
    <source>
        <dbReference type="ARBA" id="ARBA00022989"/>
    </source>
</evidence>
<dbReference type="RefSeq" id="WP_130719405.1">
    <property type="nucleotide sequence ID" value="NZ_SIOP01000004.1"/>
</dbReference>
<dbReference type="SUPFAM" id="SSF52540">
    <property type="entry name" value="P-loop containing nucleoside triphosphate hydrolases"/>
    <property type="match status" value="1"/>
</dbReference>
<evidence type="ECO:0000256" key="1">
    <source>
        <dbReference type="ARBA" id="ARBA00004651"/>
    </source>
</evidence>
<dbReference type="PANTHER" id="PTHR37937:SF1">
    <property type="entry name" value="CONJUGATIVE TRANSFER: DNA TRANSPORT"/>
    <property type="match status" value="1"/>
</dbReference>
<feature type="transmembrane region" description="Helical" evidence="8">
    <location>
        <begin position="46"/>
        <end position="68"/>
    </location>
</feature>
<evidence type="ECO:0000256" key="5">
    <source>
        <dbReference type="ARBA" id="ARBA00022971"/>
    </source>
</evidence>
<dbReference type="InterPro" id="IPR014135">
    <property type="entry name" value="Ti-typ_conjug_TS_TraG-like"/>
</dbReference>
<dbReference type="GO" id="GO:0005886">
    <property type="term" value="C:plasma membrane"/>
    <property type="evidence" value="ECO:0007669"/>
    <property type="project" value="UniProtKB-SubCell"/>
</dbReference>
<name>A0A7M3DKK4_RHILE</name>